<dbReference type="Pfam" id="PF07523">
    <property type="entry name" value="Big_3"/>
    <property type="match status" value="3"/>
</dbReference>
<evidence type="ECO:0000313" key="10">
    <source>
        <dbReference type="Proteomes" id="UP000288669"/>
    </source>
</evidence>
<dbReference type="InterPro" id="IPR022038">
    <property type="entry name" value="Ig-like_bact"/>
</dbReference>
<evidence type="ECO:0000256" key="4">
    <source>
        <dbReference type="ARBA" id="ARBA00022737"/>
    </source>
</evidence>
<evidence type="ECO:0000256" key="7">
    <source>
        <dbReference type="SAM" id="Phobius"/>
    </source>
</evidence>
<proteinExistence type="predicted"/>
<evidence type="ECO:0000256" key="2">
    <source>
        <dbReference type="ARBA" id="ARBA00022525"/>
    </source>
</evidence>
<reference evidence="9 10" key="1">
    <citation type="submission" date="2017-05" db="EMBL/GenBank/DDBJ databases">
        <title>Vagococcus spp. assemblies.</title>
        <authorList>
            <person name="Gulvik C.A."/>
        </authorList>
    </citation>
    <scope>NUCLEOTIDE SEQUENCE [LARGE SCALE GENOMIC DNA]</scope>
    <source>
        <strain evidence="9 10">DSM 24756</strain>
    </source>
</reference>
<accession>A0A430AGN2</accession>
<dbReference type="Proteomes" id="UP000288669">
    <property type="component" value="Unassembled WGS sequence"/>
</dbReference>
<dbReference type="PROSITE" id="PS50847">
    <property type="entry name" value="GRAM_POS_ANCHORING"/>
    <property type="match status" value="1"/>
</dbReference>
<dbReference type="InterPro" id="IPR009459">
    <property type="entry name" value="MucBP_dom"/>
</dbReference>
<dbReference type="InterPro" id="IPR013783">
    <property type="entry name" value="Ig-like_fold"/>
</dbReference>
<keyword evidence="3" id="KW-0732">Signal</keyword>
<feature type="compositionally biased region" description="Polar residues" evidence="6">
    <location>
        <begin position="1115"/>
        <end position="1125"/>
    </location>
</feature>
<evidence type="ECO:0000256" key="6">
    <source>
        <dbReference type="SAM" id="MobiDB-lite"/>
    </source>
</evidence>
<keyword evidence="7" id="KW-0812">Transmembrane</keyword>
<feature type="transmembrane region" description="Helical" evidence="7">
    <location>
        <begin position="1135"/>
        <end position="1152"/>
    </location>
</feature>
<keyword evidence="7" id="KW-1133">Transmembrane helix</keyword>
<dbReference type="AlphaFoldDB" id="A0A430AGN2"/>
<protein>
    <recommendedName>
        <fullName evidence="8">Gram-positive cocci surface proteins LPxTG domain-containing protein</fullName>
    </recommendedName>
</protein>
<evidence type="ECO:0000313" key="9">
    <source>
        <dbReference type="EMBL" id="RSU07089.1"/>
    </source>
</evidence>
<dbReference type="EMBL" id="NGJZ01000002">
    <property type="protein sequence ID" value="RSU07089.1"/>
    <property type="molecule type" value="Genomic_DNA"/>
</dbReference>
<keyword evidence="4" id="KW-0677">Repeat</keyword>
<sequence length="1159" mass="130136">MKKYVKICLIVMLLVPNILFILEPKAAYADSGLDNLVSQAKNASKQTVTEEVKKLITTKSEQHISTVSTPLNNLFSYKAGETKKYTEGGPTWGKEAFVISSNPIYTTDGVDTNLLKIDFNRPGSGTTNTSPSSISITAKTNKKIDTSFWLEVRSVYVVWHTYKWETFSGSEEKTWYSQDLLDNPVSIRVHVTKDNEEGTVKVSYTDIDTGESVINDNTLYGKIGTSFDKDVTADYEAKKEYIQRQFYQYVGEKNTHGNYMDGTVQAEYQFERIQGGDITVNHVNNDTSLNDKQKAAFGTPKSDTLSGKYGETKVAKAQSIPHYETIDGKVEKPITLNENPQQVTFEYKLSQAKPVTVKYVDQDGKPIAGVDNKLVTGRWGDEYTVVPREEIPFYTLIDSAEPIKGELTDEAQEIVYHYQVAEGAPVEIHYLDEDGKKLKKDKTLSGLKFGQQFTEKAIEIEHYQQKNDEITGQITDKKQEITFVYTKNGGKPVRVDFQDETGNLINESYLLNGKYNEAFDVSESNTDVQDILTKITDRHYQLTNKAGDVTGKFTDDAAQKYSSHVIYKFNKKMAPGKIKVRYLNSQTNKEIADSDTLTGKYDETYTSQPKIIKDYHLTKIPENSSGTFGEKAAEVVYLYEPNVGGTVELNYISKETKKPIATTDVKSGGVNQDYQFEAKSIPHYVVTTIPTNATGVYPAANKVINVYFEYDRAKAKPVHVVYQDEKGKILGKEELSGENKKWNDSFQTEIKSFEGYEIKKIEIDGKEVAAGNGLYDDEKAQTVVYTYKLKKAAPVLVKYIDIETQKEISAQDTVFDQDAVYGDQFQSQAKDIKQYIYKQAELNQKVQEGPVVSGKYTDYQQTLVYYYVKDKTSIKTKSSQIYVGDKWRAEDNFDSATDKEGNPVDFKAVTVEGTVDTSKAGTYEITYNYNGISSIAKIKVKDVQTAVNVHDSTIYVGDKWRAEDNFDSAVDREGNRLAFKDISVNGEFDTSKVGTYEVFYSYDGVTVAVKITVKAAQTAINVHDSTIYEGDKWRAEDNFDSAIDKAGEKVAFKELIVTGSVDTKKAGSYEISYVYQGMTSVARVTVKPRPQPDPSNNQKKEERQTKKPIKTKTKQSNLKGSNSPLPKTGEQETPMFTLIGAAILSLIPIFVFKKSKLKN</sequence>
<dbReference type="RefSeq" id="WP_126824557.1">
    <property type="nucleotide sequence ID" value="NZ_JBHLWU010000002.1"/>
</dbReference>
<evidence type="ECO:0000256" key="5">
    <source>
        <dbReference type="ARBA" id="ARBA00023088"/>
    </source>
</evidence>
<gene>
    <name evidence="9" type="ORF">CBF30_07480</name>
</gene>
<evidence type="ECO:0000256" key="1">
    <source>
        <dbReference type="ARBA" id="ARBA00022512"/>
    </source>
</evidence>
<comment type="caution">
    <text evidence="9">The sequence shown here is derived from an EMBL/GenBank/DDBJ whole genome shotgun (WGS) entry which is preliminary data.</text>
</comment>
<dbReference type="OrthoDB" id="1771364at2"/>
<feature type="region of interest" description="Disordered" evidence="6">
    <location>
        <begin position="1086"/>
        <end position="1131"/>
    </location>
</feature>
<dbReference type="NCBIfam" id="TIGR01167">
    <property type="entry name" value="LPXTG_anchor"/>
    <property type="match status" value="1"/>
</dbReference>
<dbReference type="Gene3D" id="2.60.40.10">
    <property type="entry name" value="Immunoglobulins"/>
    <property type="match status" value="3"/>
</dbReference>
<evidence type="ECO:0000256" key="3">
    <source>
        <dbReference type="ARBA" id="ARBA00022729"/>
    </source>
</evidence>
<feature type="domain" description="Gram-positive cocci surface proteins LPxTG" evidence="8">
    <location>
        <begin position="1125"/>
        <end position="1159"/>
    </location>
</feature>
<keyword evidence="1" id="KW-0134">Cell wall</keyword>
<keyword evidence="2" id="KW-0964">Secreted</keyword>
<evidence type="ECO:0000259" key="8">
    <source>
        <dbReference type="PROSITE" id="PS50847"/>
    </source>
</evidence>
<keyword evidence="5" id="KW-0572">Peptidoglycan-anchor</keyword>
<dbReference type="Pfam" id="PF06458">
    <property type="entry name" value="MucBP"/>
    <property type="match status" value="8"/>
</dbReference>
<keyword evidence="7" id="KW-0472">Membrane</keyword>
<keyword evidence="10" id="KW-1185">Reference proteome</keyword>
<dbReference type="Gene3D" id="3.10.20.320">
    <property type="entry name" value="Putative peptidoglycan bound protein (lpxtg motif)"/>
    <property type="match status" value="6"/>
</dbReference>
<organism evidence="9 10">
    <name type="scientific">Vagococcus entomophilus</name>
    <dbReference type="NCBI Taxonomy" id="1160095"/>
    <lineage>
        <taxon>Bacteria</taxon>
        <taxon>Bacillati</taxon>
        <taxon>Bacillota</taxon>
        <taxon>Bacilli</taxon>
        <taxon>Lactobacillales</taxon>
        <taxon>Enterococcaceae</taxon>
        <taxon>Vagococcus</taxon>
    </lineage>
</organism>
<name>A0A430AGN2_9ENTE</name>
<dbReference type="InterPro" id="IPR019931">
    <property type="entry name" value="LPXTG_anchor"/>
</dbReference>
<dbReference type="Pfam" id="PF00746">
    <property type="entry name" value="Gram_pos_anchor"/>
    <property type="match status" value="1"/>
</dbReference>